<keyword evidence="6" id="KW-0902">Two-component regulatory system</keyword>
<evidence type="ECO:0000256" key="3">
    <source>
        <dbReference type="ARBA" id="ARBA00022553"/>
    </source>
</evidence>
<reference evidence="10 11" key="1">
    <citation type="journal article" date="2005" name="Nucleic Acids Res.">
        <title>Genomic blueprint of Hahella chejuensis, a marine microbe producing an algicidal agent.</title>
        <authorList>
            <person name="Jeong H."/>
            <person name="Yim J.H."/>
            <person name="Lee C."/>
            <person name="Choi S.-H."/>
            <person name="Park Y.K."/>
            <person name="Yoon S.H."/>
            <person name="Hur C.-G."/>
            <person name="Kang H.-Y."/>
            <person name="Kim D."/>
            <person name="Lee H.H."/>
            <person name="Park K.H."/>
            <person name="Park S.-H."/>
            <person name="Park H.-S."/>
            <person name="Lee H.K."/>
            <person name="Oh T.K."/>
            <person name="Kim J.F."/>
        </authorList>
    </citation>
    <scope>NUCLEOTIDE SEQUENCE [LARGE SCALE GENOMIC DNA]</scope>
    <source>
        <strain evidence="10 11">KCTC 2396</strain>
    </source>
</reference>
<dbReference type="InterPro" id="IPR005467">
    <property type="entry name" value="His_kinase_dom"/>
</dbReference>
<dbReference type="Gene3D" id="3.30.450.20">
    <property type="entry name" value="PAS domain"/>
    <property type="match status" value="1"/>
</dbReference>
<dbReference type="PRINTS" id="PR00344">
    <property type="entry name" value="BCTRLSENSOR"/>
</dbReference>
<dbReference type="Pfam" id="PF05226">
    <property type="entry name" value="CHASE2"/>
    <property type="match status" value="1"/>
</dbReference>
<dbReference type="GO" id="GO:0000155">
    <property type="term" value="F:phosphorelay sensor kinase activity"/>
    <property type="evidence" value="ECO:0007669"/>
    <property type="project" value="InterPro"/>
</dbReference>
<evidence type="ECO:0000313" key="10">
    <source>
        <dbReference type="EMBL" id="ABC31695.1"/>
    </source>
</evidence>
<keyword evidence="4" id="KW-0808">Transferase</keyword>
<dbReference type="EMBL" id="CP000155">
    <property type="protein sequence ID" value="ABC31695.1"/>
    <property type="molecule type" value="Genomic_DNA"/>
</dbReference>
<evidence type="ECO:0000259" key="9">
    <source>
        <dbReference type="PROSITE" id="PS50109"/>
    </source>
</evidence>
<dbReference type="InterPro" id="IPR036890">
    <property type="entry name" value="HATPase_C_sf"/>
</dbReference>
<dbReference type="CDD" id="cd00075">
    <property type="entry name" value="HATPase"/>
    <property type="match status" value="1"/>
</dbReference>
<dbReference type="InterPro" id="IPR003594">
    <property type="entry name" value="HATPase_dom"/>
</dbReference>
<evidence type="ECO:0000256" key="2">
    <source>
        <dbReference type="ARBA" id="ARBA00012438"/>
    </source>
</evidence>
<gene>
    <name evidence="10" type="ordered locus">HCH_05010</name>
</gene>
<evidence type="ECO:0000256" key="6">
    <source>
        <dbReference type="ARBA" id="ARBA00023012"/>
    </source>
</evidence>
<dbReference type="InterPro" id="IPR050351">
    <property type="entry name" value="BphY/WalK/GraS-like"/>
</dbReference>
<dbReference type="Pfam" id="PF02518">
    <property type="entry name" value="HATPase_c"/>
    <property type="match status" value="1"/>
</dbReference>
<feature type="transmembrane region" description="Helical" evidence="8">
    <location>
        <begin position="368"/>
        <end position="385"/>
    </location>
</feature>
<dbReference type="Proteomes" id="UP000000238">
    <property type="component" value="Chromosome"/>
</dbReference>
<dbReference type="SUPFAM" id="SSF55785">
    <property type="entry name" value="PYP-like sensor domain (PAS domain)"/>
    <property type="match status" value="1"/>
</dbReference>
<feature type="transmembrane region" description="Helical" evidence="8">
    <location>
        <begin position="343"/>
        <end position="362"/>
    </location>
</feature>
<dbReference type="InterPro" id="IPR036097">
    <property type="entry name" value="HisK_dim/P_sf"/>
</dbReference>
<dbReference type="EC" id="2.7.13.3" evidence="2"/>
<comment type="catalytic activity">
    <reaction evidence="1">
        <text>ATP + protein L-histidine = ADP + protein N-phospho-L-histidine.</text>
        <dbReference type="EC" id="2.7.13.3"/>
    </reaction>
</comment>
<keyword evidence="11" id="KW-1185">Reference proteome</keyword>
<dbReference type="InterPro" id="IPR004358">
    <property type="entry name" value="Sig_transdc_His_kin-like_C"/>
</dbReference>
<dbReference type="AlphaFoldDB" id="Q2SCC9"/>
<dbReference type="SMART" id="SM01080">
    <property type="entry name" value="CHASE2"/>
    <property type="match status" value="1"/>
</dbReference>
<accession>Q2SCC9</accession>
<dbReference type="OrthoDB" id="9806704at2"/>
<dbReference type="GO" id="GO:0004721">
    <property type="term" value="F:phosphoprotein phosphatase activity"/>
    <property type="evidence" value="ECO:0007669"/>
    <property type="project" value="TreeGrafter"/>
</dbReference>
<name>Q2SCC9_HAHCH</name>
<dbReference type="STRING" id="349521.HCH_05010"/>
<dbReference type="GO" id="GO:0016036">
    <property type="term" value="P:cellular response to phosphate starvation"/>
    <property type="evidence" value="ECO:0007669"/>
    <property type="project" value="TreeGrafter"/>
</dbReference>
<evidence type="ECO:0000256" key="8">
    <source>
        <dbReference type="SAM" id="Phobius"/>
    </source>
</evidence>
<sequence>MTPGKPDAQPNPPPKRDNVSQVRHSRGFPVTERYLFAAILVGLCFLLISSGWMQRLDYLFYDFCLKVRPISTSTSSVIVAIDEKSLLEYGRWPWPRDRHAALIKRLRNSGARAVAFDLLLSEPSSPEADQAFAQAMAEAGKVFLPLHIDHVGNTGRLTEILPIAQFIDTAEGLGHAQMELDADGIARGLYLYQGLGDSHWPSLALSVHQNLYPDKRQKKEEQDNGGAFNIREQYRLIPFIGAPGSFPTLSYSEVMHGELPPDYFQNRVVFVGATAAGLGDILPTPVSGASTSMAGVEVHANVFEGLVRNNMHRLISPTWQYLLSLSLVLIAALVYPRVSPEKNLPLTLALALSVLVFSYLLLALDHQWYPPASVVLSLIFAYPFWSWRRLSRLNQFLNQELKRLEEEPRLQQGDIYDSPQQWAQQVTRLLKPALWEFREIAPGGQQRIDINADAGMMEILLPVSDAVGKMALYMRFEDHPDQLQQAADYLQRLYPRLMQKTTLRQPSSELIDRRISQVRFAIAAIRDMRKFVSETIANMPDGVLVGDEVGRILYLNEHASRWLSANATTNAYIAECMPIANKFTPALWDSVVRKVLVEGEAQSMELHTRNTAVLISLAPMRFTHLNANGIIVNFSDITPIHEAQQKRLETIHFISHDLRAPLASQLALLDTLSAALPDAKLAAKIDAARELTQKSLAMAEAFLQLARVEAADHIHFYDCELLDIVDNAVDSISPSALTRGIAVQVYCEEDSLPIKANADLLERALVNLLQNAVKFTPQNHSIELKLEKTDAGTLIYLRDQGPGIAASEIPYLFERFRRTHASEQQGVQGSGLGLRFVKLVIDRHGGAIRVNSVLGQGTEFVIELPDAV</sequence>
<dbReference type="eggNOG" id="COG4252">
    <property type="taxonomic scope" value="Bacteria"/>
</dbReference>
<evidence type="ECO:0000256" key="1">
    <source>
        <dbReference type="ARBA" id="ARBA00000085"/>
    </source>
</evidence>
<evidence type="ECO:0000313" key="11">
    <source>
        <dbReference type="Proteomes" id="UP000000238"/>
    </source>
</evidence>
<evidence type="ECO:0000256" key="7">
    <source>
        <dbReference type="SAM" id="MobiDB-lite"/>
    </source>
</evidence>
<feature type="domain" description="Histidine kinase" evidence="9">
    <location>
        <begin position="653"/>
        <end position="868"/>
    </location>
</feature>
<dbReference type="SUPFAM" id="SSF47384">
    <property type="entry name" value="Homodimeric domain of signal transducing histidine kinase"/>
    <property type="match status" value="1"/>
</dbReference>
<keyword evidence="5 10" id="KW-0418">Kinase</keyword>
<dbReference type="PANTHER" id="PTHR45453:SF1">
    <property type="entry name" value="PHOSPHATE REGULON SENSOR PROTEIN PHOR"/>
    <property type="match status" value="1"/>
</dbReference>
<dbReference type="SMART" id="SM00387">
    <property type="entry name" value="HATPase_c"/>
    <property type="match status" value="1"/>
</dbReference>
<evidence type="ECO:0000256" key="5">
    <source>
        <dbReference type="ARBA" id="ARBA00022777"/>
    </source>
</evidence>
<keyword evidence="3" id="KW-0597">Phosphoprotein</keyword>
<feature type="region of interest" description="Disordered" evidence="7">
    <location>
        <begin position="1"/>
        <end position="23"/>
    </location>
</feature>
<dbReference type="KEGG" id="hch:HCH_05010"/>
<dbReference type="PANTHER" id="PTHR45453">
    <property type="entry name" value="PHOSPHATE REGULON SENSOR PROTEIN PHOR"/>
    <property type="match status" value="1"/>
</dbReference>
<dbReference type="SUPFAM" id="SSF55874">
    <property type="entry name" value="ATPase domain of HSP90 chaperone/DNA topoisomerase II/histidine kinase"/>
    <property type="match status" value="1"/>
</dbReference>
<keyword evidence="8" id="KW-1133">Transmembrane helix</keyword>
<organism evidence="10 11">
    <name type="scientific">Hahella chejuensis (strain KCTC 2396)</name>
    <dbReference type="NCBI Taxonomy" id="349521"/>
    <lineage>
        <taxon>Bacteria</taxon>
        <taxon>Pseudomonadati</taxon>
        <taxon>Pseudomonadota</taxon>
        <taxon>Gammaproteobacteria</taxon>
        <taxon>Oceanospirillales</taxon>
        <taxon>Hahellaceae</taxon>
        <taxon>Hahella</taxon>
    </lineage>
</organism>
<dbReference type="HOGENOM" id="CLU_016084_0_0_6"/>
<dbReference type="InterPro" id="IPR035965">
    <property type="entry name" value="PAS-like_dom_sf"/>
</dbReference>
<protein>
    <recommendedName>
        <fullName evidence="2">histidine kinase</fullName>
        <ecNumber evidence="2">2.7.13.3</ecNumber>
    </recommendedName>
</protein>
<dbReference type="Gene3D" id="1.10.287.130">
    <property type="match status" value="1"/>
</dbReference>
<feature type="transmembrane region" description="Helical" evidence="8">
    <location>
        <begin position="318"/>
        <end position="336"/>
    </location>
</feature>
<dbReference type="CDD" id="cd00082">
    <property type="entry name" value="HisKA"/>
    <property type="match status" value="1"/>
</dbReference>
<dbReference type="RefSeq" id="WP_011398760.1">
    <property type="nucleotide sequence ID" value="NC_007645.1"/>
</dbReference>
<dbReference type="GO" id="GO:0005886">
    <property type="term" value="C:plasma membrane"/>
    <property type="evidence" value="ECO:0007669"/>
    <property type="project" value="TreeGrafter"/>
</dbReference>
<dbReference type="InterPro" id="IPR007890">
    <property type="entry name" value="CHASE2"/>
</dbReference>
<dbReference type="InterPro" id="IPR003661">
    <property type="entry name" value="HisK_dim/P_dom"/>
</dbReference>
<keyword evidence="8" id="KW-0812">Transmembrane</keyword>
<proteinExistence type="predicted"/>
<keyword evidence="8" id="KW-0472">Membrane</keyword>
<dbReference type="Gene3D" id="3.30.565.10">
    <property type="entry name" value="Histidine kinase-like ATPase, C-terminal domain"/>
    <property type="match status" value="1"/>
</dbReference>
<evidence type="ECO:0000256" key="4">
    <source>
        <dbReference type="ARBA" id="ARBA00022679"/>
    </source>
</evidence>
<dbReference type="eggNOG" id="COG5002">
    <property type="taxonomic scope" value="Bacteria"/>
</dbReference>
<dbReference type="SMART" id="SM00388">
    <property type="entry name" value="HisKA"/>
    <property type="match status" value="1"/>
</dbReference>
<dbReference type="FunFam" id="3.30.565.10:FF:000006">
    <property type="entry name" value="Sensor histidine kinase WalK"/>
    <property type="match status" value="1"/>
</dbReference>
<feature type="transmembrane region" description="Helical" evidence="8">
    <location>
        <begin position="34"/>
        <end position="53"/>
    </location>
</feature>
<dbReference type="PROSITE" id="PS50109">
    <property type="entry name" value="HIS_KIN"/>
    <property type="match status" value="1"/>
</dbReference>